<dbReference type="EMBL" id="NWTK01000008">
    <property type="protein sequence ID" value="PKR53531.1"/>
    <property type="molecule type" value="Genomic_DNA"/>
</dbReference>
<sequence>MNTPKDINNLLEPGQDLMNLVKGGFIAQGKSMAQWCREHSICRTNAQYAVMGLRNGPKARDLRKRVIKAAGVNPNEAGVEPCE</sequence>
<evidence type="ECO:0000313" key="1">
    <source>
        <dbReference type="EMBL" id="PKR53531.1"/>
    </source>
</evidence>
<protein>
    <recommendedName>
        <fullName evidence="3">DNA-binding protein</fullName>
    </recommendedName>
</protein>
<dbReference type="RefSeq" id="WP_101267335.1">
    <property type="nucleotide sequence ID" value="NZ_NWTK01000008.1"/>
</dbReference>
<dbReference type="AlphaFoldDB" id="A0A2N3KSK6"/>
<comment type="caution">
    <text evidence="1">The sequence shown here is derived from an EMBL/GenBank/DDBJ whole genome shotgun (WGS) entry which is preliminary data.</text>
</comment>
<reference evidence="1 2" key="1">
    <citation type="submission" date="2017-09" db="EMBL/GenBank/DDBJ databases">
        <title>Biodiversity and function of Thalassospira species in the particle-attached aromatic-hydrocarbon-degrading consortia from the surface seawater of the South China Sea.</title>
        <authorList>
            <person name="Dong C."/>
            <person name="Liu R."/>
            <person name="Shao Z."/>
        </authorList>
    </citation>
    <scope>NUCLEOTIDE SEQUENCE [LARGE SCALE GENOMIC DNA]</scope>
    <source>
        <strain evidence="1 2">CSC1P2</strain>
    </source>
</reference>
<evidence type="ECO:0008006" key="3">
    <source>
        <dbReference type="Google" id="ProtNLM"/>
    </source>
</evidence>
<proteinExistence type="predicted"/>
<gene>
    <name evidence="1" type="ORF">COO20_13405</name>
</gene>
<accession>A0A2N3KSK6</accession>
<evidence type="ECO:0000313" key="2">
    <source>
        <dbReference type="Proteomes" id="UP000233597"/>
    </source>
</evidence>
<organism evidence="1 2">
    <name type="scientific">Thalassospira marina</name>
    <dbReference type="NCBI Taxonomy" id="2048283"/>
    <lineage>
        <taxon>Bacteria</taxon>
        <taxon>Pseudomonadati</taxon>
        <taxon>Pseudomonadota</taxon>
        <taxon>Alphaproteobacteria</taxon>
        <taxon>Rhodospirillales</taxon>
        <taxon>Thalassospiraceae</taxon>
        <taxon>Thalassospira</taxon>
    </lineage>
</organism>
<name>A0A2N3KSK6_9PROT</name>
<dbReference type="Proteomes" id="UP000233597">
    <property type="component" value="Unassembled WGS sequence"/>
</dbReference>